<protein>
    <submittedName>
        <fullName evidence="1">Uncharacterized protein</fullName>
    </submittedName>
</protein>
<dbReference type="OrthoDB" id="356878at2"/>
<dbReference type="KEGG" id="mya:MORIYA_2890"/>
<reference evidence="2" key="1">
    <citation type="submission" date="2018-05" db="EMBL/GenBank/DDBJ databases">
        <authorList>
            <person name="Cea G.-C."/>
            <person name="William W."/>
        </authorList>
    </citation>
    <scope>NUCLEOTIDE SEQUENCE [LARGE SCALE GENOMIC DNA]</scope>
    <source>
        <strain evidence="2">DB21MT 5</strain>
    </source>
</reference>
<evidence type="ECO:0000313" key="1">
    <source>
        <dbReference type="EMBL" id="SQD79353.1"/>
    </source>
</evidence>
<proteinExistence type="predicted"/>
<dbReference type="Proteomes" id="UP000250163">
    <property type="component" value="Chromosome MORIYA"/>
</dbReference>
<evidence type="ECO:0000313" key="2">
    <source>
        <dbReference type="Proteomes" id="UP000250163"/>
    </source>
</evidence>
<dbReference type="EMBL" id="LS483250">
    <property type="protein sequence ID" value="SQD79353.1"/>
    <property type="molecule type" value="Genomic_DNA"/>
</dbReference>
<dbReference type="AlphaFoldDB" id="A0A330LRI6"/>
<dbReference type="InterPro" id="IPR043776">
    <property type="entry name" value="DUF5718"/>
</dbReference>
<gene>
    <name evidence="1" type="ORF">MORIYA_2890</name>
</gene>
<accession>A0A330LRI6</accession>
<keyword evidence="2" id="KW-1185">Reference proteome</keyword>
<sequence length="284" mass="31816">MYLIFLKVNILTFEKIIGFGIAGNVAGHLEQAGEAADFINVETVDEAQPKALFPFYVPGAINSFLSVYPFSNDRIKTPNNADNLQIEAEVVLLCDISYSDNKVVKLTPTHFSAFNDCSIRKANVKKISEKKNWGMESKGISTTLLAIDNLEPGSLLDDFRIASFHKRNGKLSRYGEDCPVLDYNYFHSNLLEWIKNQMNHQQDEGPAENIAELLFIADYPQQALISIGATCYTPFGEKNYLQAGDTSIVVVYNGKIYSQHDILTMADSEQFAAEHLSHVIQQVY</sequence>
<dbReference type="Pfam" id="PF18985">
    <property type="entry name" value="DUF5718"/>
    <property type="match status" value="1"/>
</dbReference>
<name>A0A330LRI6_9GAMM</name>
<organism evidence="1 2">
    <name type="scientific">Moritella yayanosii</name>
    <dbReference type="NCBI Taxonomy" id="69539"/>
    <lineage>
        <taxon>Bacteria</taxon>
        <taxon>Pseudomonadati</taxon>
        <taxon>Pseudomonadota</taxon>
        <taxon>Gammaproteobacteria</taxon>
        <taxon>Alteromonadales</taxon>
        <taxon>Moritellaceae</taxon>
        <taxon>Moritella</taxon>
    </lineage>
</organism>